<evidence type="ECO:0000313" key="9">
    <source>
        <dbReference type="Proteomes" id="UP000185622"/>
    </source>
</evidence>
<evidence type="ECO:0000256" key="2">
    <source>
        <dbReference type="ARBA" id="ARBA00022475"/>
    </source>
</evidence>
<dbReference type="PANTHER" id="PTHR35007:SF2">
    <property type="entry name" value="PILUS ASSEMBLE PROTEIN"/>
    <property type="match status" value="1"/>
</dbReference>
<sequence length="333" mass="35980">MLMTRIEDFALRMGIAPETLLAAGIGFGLLLLIVGLQAAFQRDRAAERIAAIGGPKTGGRAEHGYLKAPEARPGQILKAFVPADRQTRSKLERKLAQAGLSGASALRRFTLIRIALGIGLPGIFMGLLIAARSPDIALPLGLDARLGSLSGIATYQILTGLVASGYLLPLMWLNGRMRERRLRIEESFPNALDLMQVAIESGMGFDAAMTRVGNELAETSPEISFEFLSVQRQVQAGREREAALRDMADRTGVETVRAFANVASQSLRFGASMAQALTTYAADLRGIREMRAQEKANRLPVQMSGVLASLMLPALILIAVGPVVIRYFMNYAQ</sequence>
<dbReference type="Pfam" id="PF00482">
    <property type="entry name" value="T2SSF"/>
    <property type="match status" value="1"/>
</dbReference>
<keyword evidence="5 6" id="KW-0472">Membrane</keyword>
<evidence type="ECO:0000259" key="7">
    <source>
        <dbReference type="Pfam" id="PF00482"/>
    </source>
</evidence>
<dbReference type="Proteomes" id="UP000185622">
    <property type="component" value="Chromosome"/>
</dbReference>
<keyword evidence="3 6" id="KW-0812">Transmembrane</keyword>
<organism evidence="8 9">
    <name type="scientific">Thioclava nitratireducens</name>
    <dbReference type="NCBI Taxonomy" id="1915078"/>
    <lineage>
        <taxon>Bacteria</taxon>
        <taxon>Pseudomonadati</taxon>
        <taxon>Pseudomonadota</taxon>
        <taxon>Alphaproteobacteria</taxon>
        <taxon>Rhodobacterales</taxon>
        <taxon>Paracoccaceae</taxon>
        <taxon>Thioclava</taxon>
    </lineage>
</organism>
<evidence type="ECO:0000256" key="1">
    <source>
        <dbReference type="ARBA" id="ARBA00004651"/>
    </source>
</evidence>
<comment type="subcellular location">
    <subcellularLocation>
        <location evidence="1">Cell membrane</location>
        <topology evidence="1">Multi-pass membrane protein</topology>
    </subcellularLocation>
</comment>
<name>A0ABN4XCA2_9RHOB</name>
<evidence type="ECO:0000313" key="8">
    <source>
        <dbReference type="EMBL" id="AQS47767.1"/>
    </source>
</evidence>
<keyword evidence="9" id="KW-1185">Reference proteome</keyword>
<proteinExistence type="predicted"/>
<feature type="transmembrane region" description="Helical" evidence="6">
    <location>
        <begin position="20"/>
        <end position="40"/>
    </location>
</feature>
<feature type="transmembrane region" description="Helical" evidence="6">
    <location>
        <begin position="152"/>
        <end position="173"/>
    </location>
</feature>
<reference evidence="8 9" key="1">
    <citation type="submission" date="2017-01" db="EMBL/GenBank/DDBJ databases">
        <title>The complete genome sequence of a sulfur-oxidizing marine bacterium Thioclava sp. 25B10_4T.</title>
        <authorList>
            <person name="Liu Y."/>
            <person name="Lai Q."/>
            <person name="Shao Z."/>
        </authorList>
    </citation>
    <scope>NUCLEOTIDE SEQUENCE [LARGE SCALE GENOMIC DNA]</scope>
    <source>
        <strain evidence="8 9">25B10_4</strain>
    </source>
</reference>
<evidence type="ECO:0000256" key="5">
    <source>
        <dbReference type="ARBA" id="ARBA00023136"/>
    </source>
</evidence>
<dbReference type="EMBL" id="CP019437">
    <property type="protein sequence ID" value="AQS47767.1"/>
    <property type="molecule type" value="Genomic_DNA"/>
</dbReference>
<feature type="transmembrane region" description="Helical" evidence="6">
    <location>
        <begin position="305"/>
        <end position="329"/>
    </location>
</feature>
<dbReference type="InterPro" id="IPR018076">
    <property type="entry name" value="T2SS_GspF_dom"/>
</dbReference>
<evidence type="ECO:0000256" key="3">
    <source>
        <dbReference type="ARBA" id="ARBA00022692"/>
    </source>
</evidence>
<evidence type="ECO:0000256" key="4">
    <source>
        <dbReference type="ARBA" id="ARBA00022989"/>
    </source>
</evidence>
<evidence type="ECO:0000256" key="6">
    <source>
        <dbReference type="SAM" id="Phobius"/>
    </source>
</evidence>
<keyword evidence="2" id="KW-1003">Cell membrane</keyword>
<feature type="transmembrane region" description="Helical" evidence="6">
    <location>
        <begin position="111"/>
        <end position="132"/>
    </location>
</feature>
<feature type="domain" description="Type II secretion system protein GspF" evidence="7">
    <location>
        <begin position="192"/>
        <end position="320"/>
    </location>
</feature>
<dbReference type="PANTHER" id="PTHR35007">
    <property type="entry name" value="INTEGRAL MEMBRANE PROTEIN-RELATED"/>
    <property type="match status" value="1"/>
</dbReference>
<protein>
    <submittedName>
        <fullName evidence="8">Type II secretion system protein</fullName>
    </submittedName>
</protein>
<keyword evidence="4 6" id="KW-1133">Transmembrane helix</keyword>
<accession>A0ABN4XCA2</accession>
<dbReference type="RefSeq" id="WP_075774445.1">
    <property type="nucleotide sequence ID" value="NZ_CP019437.1"/>
</dbReference>
<gene>
    <name evidence="8" type="ORF">BMG03_08095</name>
</gene>